<feature type="compositionally biased region" description="Low complexity" evidence="3">
    <location>
        <begin position="807"/>
        <end position="818"/>
    </location>
</feature>
<feature type="compositionally biased region" description="Pro residues" evidence="3">
    <location>
        <begin position="171"/>
        <end position="180"/>
    </location>
</feature>
<dbReference type="Pfam" id="PF00611">
    <property type="entry name" value="FCH"/>
    <property type="match status" value="1"/>
</dbReference>
<dbReference type="GO" id="GO:0007165">
    <property type="term" value="P:signal transduction"/>
    <property type="evidence" value="ECO:0007669"/>
    <property type="project" value="InterPro"/>
</dbReference>
<feature type="region of interest" description="Disordered" evidence="3">
    <location>
        <begin position="169"/>
        <end position="228"/>
    </location>
</feature>
<dbReference type="PROSITE" id="PS51741">
    <property type="entry name" value="F_BAR"/>
    <property type="match status" value="1"/>
</dbReference>
<dbReference type="GeneID" id="63825987"/>
<dbReference type="GO" id="GO:0005737">
    <property type="term" value="C:cytoplasm"/>
    <property type="evidence" value="ECO:0007669"/>
    <property type="project" value="TreeGrafter"/>
</dbReference>
<proteinExistence type="predicted"/>
<accession>A0A165E5D8</accession>
<protein>
    <submittedName>
        <fullName evidence="6">RhoGAP-domain-containing protein</fullName>
    </submittedName>
</protein>
<keyword evidence="2" id="KW-0175">Coiled coil</keyword>
<dbReference type="GO" id="GO:0005096">
    <property type="term" value="F:GTPase activator activity"/>
    <property type="evidence" value="ECO:0007669"/>
    <property type="project" value="UniProtKB-KW"/>
</dbReference>
<dbReference type="SUPFAM" id="SSF48350">
    <property type="entry name" value="GTPase activation domain, GAP"/>
    <property type="match status" value="1"/>
</dbReference>
<feature type="compositionally biased region" description="Basic and acidic residues" evidence="3">
    <location>
        <begin position="691"/>
        <end position="700"/>
    </location>
</feature>
<dbReference type="RefSeq" id="XP_040764010.1">
    <property type="nucleotide sequence ID" value="XM_040908958.1"/>
</dbReference>
<evidence type="ECO:0000313" key="6">
    <source>
        <dbReference type="EMBL" id="KZT06270.1"/>
    </source>
</evidence>
<dbReference type="Gene3D" id="1.10.555.10">
    <property type="entry name" value="Rho GTPase activation protein"/>
    <property type="match status" value="1"/>
</dbReference>
<keyword evidence="7" id="KW-1185">Reference proteome</keyword>
<dbReference type="EMBL" id="KV427625">
    <property type="protein sequence ID" value="KZT06270.1"/>
    <property type="molecule type" value="Genomic_DNA"/>
</dbReference>
<feature type="compositionally biased region" description="Low complexity" evidence="3">
    <location>
        <begin position="750"/>
        <end position="760"/>
    </location>
</feature>
<evidence type="ECO:0000256" key="2">
    <source>
        <dbReference type="PROSITE-ProRule" id="PRU01077"/>
    </source>
</evidence>
<feature type="compositionally biased region" description="Polar residues" evidence="3">
    <location>
        <begin position="847"/>
        <end position="858"/>
    </location>
</feature>
<dbReference type="InterPro" id="IPR001060">
    <property type="entry name" value="FCH_dom"/>
</dbReference>
<evidence type="ECO:0000256" key="3">
    <source>
        <dbReference type="SAM" id="MobiDB-lite"/>
    </source>
</evidence>
<dbReference type="InterPro" id="IPR027267">
    <property type="entry name" value="AH/BAR_dom_sf"/>
</dbReference>
<keyword evidence="1" id="KW-0343">GTPase activation</keyword>
<evidence type="ECO:0000256" key="1">
    <source>
        <dbReference type="ARBA" id="ARBA00022468"/>
    </source>
</evidence>
<evidence type="ECO:0000313" key="7">
    <source>
        <dbReference type="Proteomes" id="UP000076871"/>
    </source>
</evidence>
<feature type="domain" description="Rho-GAP" evidence="4">
    <location>
        <begin position="392"/>
        <end position="587"/>
    </location>
</feature>
<feature type="domain" description="F-BAR" evidence="5">
    <location>
        <begin position="9"/>
        <end position="355"/>
    </location>
</feature>
<feature type="compositionally biased region" description="Low complexity" evidence="3">
    <location>
        <begin position="625"/>
        <end position="637"/>
    </location>
</feature>
<dbReference type="OrthoDB" id="79452at2759"/>
<dbReference type="AlphaFoldDB" id="A0A165E5D8"/>
<dbReference type="PROSITE" id="PS50238">
    <property type="entry name" value="RHOGAP"/>
    <property type="match status" value="1"/>
</dbReference>
<dbReference type="InterPro" id="IPR050729">
    <property type="entry name" value="Rho-GAP"/>
</dbReference>
<dbReference type="InterPro" id="IPR031160">
    <property type="entry name" value="F_BAR_dom"/>
</dbReference>
<dbReference type="InterPro" id="IPR008936">
    <property type="entry name" value="Rho_GTPase_activation_prot"/>
</dbReference>
<dbReference type="Proteomes" id="UP000076871">
    <property type="component" value="Unassembled WGS sequence"/>
</dbReference>
<dbReference type="Pfam" id="PF00620">
    <property type="entry name" value="RhoGAP"/>
    <property type="match status" value="1"/>
</dbReference>
<dbReference type="PANTHER" id="PTHR23176:SF134">
    <property type="entry name" value="RHO-TYPE GTPASE-ACTIVATING PROTEIN"/>
    <property type="match status" value="1"/>
</dbReference>
<evidence type="ECO:0000259" key="4">
    <source>
        <dbReference type="PROSITE" id="PS50238"/>
    </source>
</evidence>
<dbReference type="SMART" id="SM00324">
    <property type="entry name" value="RhoGAP"/>
    <property type="match status" value="1"/>
</dbReference>
<dbReference type="STRING" id="1314785.A0A165E5D8"/>
<feature type="region of interest" description="Disordered" evidence="3">
    <location>
        <begin position="611"/>
        <end position="871"/>
    </location>
</feature>
<gene>
    <name evidence="6" type="ORF">LAESUDRAFT_726096</name>
</gene>
<dbReference type="InParanoid" id="A0A165E5D8"/>
<reference evidence="6 7" key="1">
    <citation type="journal article" date="2016" name="Mol. Biol. Evol.">
        <title>Comparative Genomics of Early-Diverging Mushroom-Forming Fungi Provides Insights into the Origins of Lignocellulose Decay Capabilities.</title>
        <authorList>
            <person name="Nagy L.G."/>
            <person name="Riley R."/>
            <person name="Tritt A."/>
            <person name="Adam C."/>
            <person name="Daum C."/>
            <person name="Floudas D."/>
            <person name="Sun H."/>
            <person name="Yadav J.S."/>
            <person name="Pangilinan J."/>
            <person name="Larsson K.H."/>
            <person name="Matsuura K."/>
            <person name="Barry K."/>
            <person name="Labutti K."/>
            <person name="Kuo R."/>
            <person name="Ohm R.A."/>
            <person name="Bhattacharya S.S."/>
            <person name="Shirouzu T."/>
            <person name="Yoshinaga Y."/>
            <person name="Martin F.M."/>
            <person name="Grigoriev I.V."/>
            <person name="Hibbett D.S."/>
        </authorList>
    </citation>
    <scope>NUCLEOTIDE SEQUENCE [LARGE SCALE GENOMIC DNA]</scope>
    <source>
        <strain evidence="6 7">93-53</strain>
    </source>
</reference>
<name>A0A165E5D8_9APHY</name>
<feature type="compositionally biased region" description="Polar residues" evidence="3">
    <location>
        <begin position="661"/>
        <end position="686"/>
    </location>
</feature>
<dbReference type="SUPFAM" id="SSF103657">
    <property type="entry name" value="BAR/IMD domain-like"/>
    <property type="match status" value="1"/>
</dbReference>
<dbReference type="PANTHER" id="PTHR23176">
    <property type="entry name" value="RHO/RAC/CDC GTPASE-ACTIVATING PROTEIN"/>
    <property type="match status" value="1"/>
</dbReference>
<evidence type="ECO:0000259" key="5">
    <source>
        <dbReference type="PROSITE" id="PS51741"/>
    </source>
</evidence>
<dbReference type="InterPro" id="IPR000198">
    <property type="entry name" value="RhoGAP_dom"/>
</dbReference>
<dbReference type="Gene3D" id="1.20.1270.60">
    <property type="entry name" value="Arfaptin homology (AH) domain/BAR domain"/>
    <property type="match status" value="1"/>
</dbReference>
<feature type="compositionally biased region" description="Low complexity" evidence="3">
    <location>
        <begin position="181"/>
        <end position="200"/>
    </location>
</feature>
<sequence length="871" mass="97190">MSSSLESAPSNRPSLSDHPHDAIALFDLHLRFLSDSYLSFFLERKKIEETYVESLHRLHRKVKAADAILDNPNRNEPSTTRRAWAEIRDNVAREADTRQAFLESLTTDVITPLISLKETQERIRKRIKEDLKEAVTTHADYAENVLTRLRRNYVKKCQDVDEFKAAIALPYPSPASPPDLPVSLPTSRRNPSPSPRSNAASPPPFRPIPDRRPSLGGVSTHGRSQSTATALQDLAHQGKRQLNQLMTFLDKGGNMKDLAGRSDNALRSVRAKREAEEADKEYRRGVHWLETLRLRRVKILESGYNSLESFIRESADTVKSTLMKYTDNMIATAASQSQICEHGREDILKISSQRDITIIAPNIARQLSASIPKPVYYHNHLVGECRDLIFGVSLVDYATSRNLPEGEVPKIVRICVSEIEMRGLEAEGIYRVSGRHAAVQELQHQIERSEAAFQFNPAIDDVYAVASLLKLYLRELPEPLFKYPLNERIQHSEELDGHRMNDFQLLRSKLRRLPPVHQATLKMIVEHLSLVASRADKNKMDAKNLAIVFSTVIFGEDEMPKGGDLLSVQSWKDTLAEDLILNVNVLFQSNGSPALPAAPLGGPVPPASYGSSFTTFGNMPPPSMPSSNRSPRLIRSPSLPPRPSHSYYDARDMLPDDFTPQLPSQASHNIHPSRTGPMSSLLTRQSLPPPERPKLDEHRSYIIQAPLTPSVRSISGDSRRSSRSKIVPRQKSREPSPDSTLMSRKERWKSPSAMPRMPSRPLTPGGMSSRAGTPSTVYSGMGTDEFGVRSGAQVVEPRDSSFEEEFPPSASTTSTFASLDTSMSKGSEAIRPPSRNRLVPNRRPPDNINSAEYFSPQASSIGGRSRRSISE</sequence>
<feature type="compositionally biased region" description="Basic residues" evidence="3">
    <location>
        <begin position="721"/>
        <end position="730"/>
    </location>
</feature>
<organism evidence="6 7">
    <name type="scientific">Laetiporus sulphureus 93-53</name>
    <dbReference type="NCBI Taxonomy" id="1314785"/>
    <lineage>
        <taxon>Eukaryota</taxon>
        <taxon>Fungi</taxon>
        <taxon>Dikarya</taxon>
        <taxon>Basidiomycota</taxon>
        <taxon>Agaricomycotina</taxon>
        <taxon>Agaricomycetes</taxon>
        <taxon>Polyporales</taxon>
        <taxon>Laetiporus</taxon>
    </lineage>
</organism>